<dbReference type="EMBL" id="JACSRA010000018">
    <property type="protein sequence ID" value="MBD7912081.1"/>
    <property type="molecule type" value="Genomic_DNA"/>
</dbReference>
<accession>A0ABR8PV87</accession>
<organism evidence="1 2">
    <name type="scientific">Clostridium cibarium</name>
    <dbReference type="NCBI Taxonomy" id="2762247"/>
    <lineage>
        <taxon>Bacteria</taxon>
        <taxon>Bacillati</taxon>
        <taxon>Bacillota</taxon>
        <taxon>Clostridia</taxon>
        <taxon>Eubacteriales</taxon>
        <taxon>Clostridiaceae</taxon>
        <taxon>Clostridium</taxon>
    </lineage>
</organism>
<comment type="caution">
    <text evidence="1">The sequence shown here is derived from an EMBL/GenBank/DDBJ whole genome shotgun (WGS) entry which is preliminary data.</text>
</comment>
<dbReference type="Proteomes" id="UP000627781">
    <property type="component" value="Unassembled WGS sequence"/>
</dbReference>
<name>A0ABR8PV87_9CLOT</name>
<evidence type="ECO:0000313" key="2">
    <source>
        <dbReference type="Proteomes" id="UP000627781"/>
    </source>
</evidence>
<sequence length="96" mass="11048">MNSNSNVVSDISKISSSKNKLDSIINDLKDMNNSIMNGFEGNGKMQLVERINRLINECYDLDMEFVSMKNGLFNLSVDIVNEAERQEKLREQKMNR</sequence>
<evidence type="ECO:0000313" key="1">
    <source>
        <dbReference type="EMBL" id="MBD7912081.1"/>
    </source>
</evidence>
<keyword evidence="2" id="KW-1185">Reference proteome</keyword>
<protein>
    <submittedName>
        <fullName evidence="1">Uncharacterized protein</fullName>
    </submittedName>
</protein>
<reference evidence="1 2" key="1">
    <citation type="submission" date="2020-08" db="EMBL/GenBank/DDBJ databases">
        <title>A Genomic Blueprint of the Chicken Gut Microbiome.</title>
        <authorList>
            <person name="Gilroy R."/>
            <person name="Ravi A."/>
            <person name="Getino M."/>
            <person name="Pursley I."/>
            <person name="Horton D.L."/>
            <person name="Alikhan N.-F."/>
            <person name="Baker D."/>
            <person name="Gharbi K."/>
            <person name="Hall N."/>
            <person name="Watson M."/>
            <person name="Adriaenssens E.M."/>
            <person name="Foster-Nyarko E."/>
            <person name="Jarju S."/>
            <person name="Secka A."/>
            <person name="Antonio M."/>
            <person name="Oren A."/>
            <person name="Chaudhuri R."/>
            <person name="La Ragione R.M."/>
            <person name="Hildebrand F."/>
            <person name="Pallen M.J."/>
        </authorList>
    </citation>
    <scope>NUCLEOTIDE SEQUENCE [LARGE SCALE GENOMIC DNA]</scope>
    <source>
        <strain evidence="1 2">Sa3CVN1</strain>
    </source>
</reference>
<gene>
    <name evidence="1" type="ORF">H9661_11995</name>
</gene>
<proteinExistence type="predicted"/>
<dbReference type="RefSeq" id="WP_191768994.1">
    <property type="nucleotide sequence ID" value="NZ_JACSRA010000018.1"/>
</dbReference>